<proteinExistence type="predicted"/>
<organism evidence="1 2">
    <name type="scientific">Cyanidiococcus yangmingshanensis</name>
    <dbReference type="NCBI Taxonomy" id="2690220"/>
    <lineage>
        <taxon>Eukaryota</taxon>
        <taxon>Rhodophyta</taxon>
        <taxon>Bangiophyceae</taxon>
        <taxon>Cyanidiales</taxon>
        <taxon>Cyanidiaceae</taxon>
        <taxon>Cyanidiococcus</taxon>
    </lineage>
</organism>
<gene>
    <name evidence="1" type="ORF">F1559_002483</name>
</gene>
<protein>
    <submittedName>
        <fullName evidence="1">Uncharacterized protein</fullName>
    </submittedName>
</protein>
<name>A0A7J7ILV1_9RHOD</name>
<comment type="caution">
    <text evidence="1">The sequence shown here is derived from an EMBL/GenBank/DDBJ whole genome shotgun (WGS) entry which is preliminary data.</text>
</comment>
<keyword evidence="2" id="KW-1185">Reference proteome</keyword>
<reference evidence="1 2" key="1">
    <citation type="journal article" date="2020" name="J. Phycol.">
        <title>Comparative genome analysis reveals Cyanidiococcus gen. nov., a new extremophilic red algal genus sister to Cyanidioschyzon (Cyanidioschyzonaceae, Rhodophyta).</title>
        <authorList>
            <person name="Liu S.-L."/>
            <person name="Chiang Y.-R."/>
            <person name="Yoon H.S."/>
            <person name="Fu H.-Y."/>
        </authorList>
    </citation>
    <scope>NUCLEOTIDE SEQUENCE [LARGE SCALE GENOMIC DNA]</scope>
    <source>
        <strain evidence="1 2">THAL066</strain>
    </source>
</reference>
<dbReference type="OrthoDB" id="10284329at2759"/>
<accession>A0A7J7ILV1</accession>
<evidence type="ECO:0000313" key="2">
    <source>
        <dbReference type="Proteomes" id="UP000530660"/>
    </source>
</evidence>
<dbReference type="Proteomes" id="UP000530660">
    <property type="component" value="Unassembled WGS sequence"/>
</dbReference>
<dbReference type="AlphaFoldDB" id="A0A7J7ILV1"/>
<evidence type="ECO:0000313" key="1">
    <source>
        <dbReference type="EMBL" id="KAF6003271.1"/>
    </source>
</evidence>
<sequence>MNTSIVFSSSADVFGVDVAYTYRIDEKTNFVLRGFANKEKPKPFDRHAGEYIRGSLVHHFRTASDWPVDLKLIAWAAQGKNLDRWGAKAVAVKTLEVDEDTQAEARLVLSNRPLAENRHTLLYGSLKRTFRIGEDAWLSGVQCRTDGRCVIGVRNGMLSVQKVLSQGGANGEPGEWRAKYTLSGQAPKLFF</sequence>
<dbReference type="EMBL" id="VWRR01000007">
    <property type="protein sequence ID" value="KAF6003271.1"/>
    <property type="molecule type" value="Genomic_DNA"/>
</dbReference>